<proteinExistence type="predicted"/>
<protein>
    <submittedName>
        <fullName evidence="1">Uncharacterized protein</fullName>
    </submittedName>
</protein>
<dbReference type="AlphaFoldDB" id="E4YWM8"/>
<dbReference type="EMBL" id="FN655682">
    <property type="protein sequence ID" value="CBY39863.1"/>
    <property type="molecule type" value="Genomic_DNA"/>
</dbReference>
<gene>
    <name evidence="1" type="ORF">GSOID_T00020458001</name>
</gene>
<reference evidence="1" key="1">
    <citation type="journal article" date="2010" name="Science">
        <title>Plasticity of animal genome architecture unmasked by rapid evolution of a pelagic tunicate.</title>
        <authorList>
            <person name="Denoeud F."/>
            <person name="Henriet S."/>
            <person name="Mungpakdee S."/>
            <person name="Aury J.M."/>
            <person name="Da Silva C."/>
            <person name="Brinkmann H."/>
            <person name="Mikhaleva J."/>
            <person name="Olsen L.C."/>
            <person name="Jubin C."/>
            <person name="Canestro C."/>
            <person name="Bouquet J.M."/>
            <person name="Danks G."/>
            <person name="Poulain J."/>
            <person name="Campsteijn C."/>
            <person name="Adamski M."/>
            <person name="Cross I."/>
            <person name="Yadetie F."/>
            <person name="Muffato M."/>
            <person name="Louis A."/>
            <person name="Butcher S."/>
            <person name="Tsagkogeorga G."/>
            <person name="Konrad A."/>
            <person name="Singh S."/>
            <person name="Jensen M.F."/>
            <person name="Cong E.H."/>
            <person name="Eikeseth-Otteraa H."/>
            <person name="Noel B."/>
            <person name="Anthouard V."/>
            <person name="Porcel B.M."/>
            <person name="Kachouri-Lafond R."/>
            <person name="Nishino A."/>
            <person name="Ugolini M."/>
            <person name="Chourrout P."/>
            <person name="Nishida H."/>
            <person name="Aasland R."/>
            <person name="Huzurbazar S."/>
            <person name="Westhof E."/>
            <person name="Delsuc F."/>
            <person name="Lehrach H."/>
            <person name="Reinhardt R."/>
            <person name="Weissenbach J."/>
            <person name="Roy S.W."/>
            <person name="Artiguenave F."/>
            <person name="Postlethwait J.H."/>
            <person name="Manak J.R."/>
            <person name="Thompson E.M."/>
            <person name="Jaillon O."/>
            <person name="Du Pasquier L."/>
            <person name="Boudinot P."/>
            <person name="Liberles D.A."/>
            <person name="Volff J.N."/>
            <person name="Philippe H."/>
            <person name="Lenhard B."/>
            <person name="Roest Crollius H."/>
            <person name="Wincker P."/>
            <person name="Chourrout D."/>
        </authorList>
    </citation>
    <scope>NUCLEOTIDE SEQUENCE [LARGE SCALE GENOMIC DNA]</scope>
</reference>
<sequence>KLARQSKTVFKFLRLVSSHPRPDSIDFRQEKLC</sequence>
<feature type="non-terminal residue" evidence="1">
    <location>
        <position position="1"/>
    </location>
</feature>
<dbReference type="Proteomes" id="UP000011014">
    <property type="component" value="Unassembled WGS sequence"/>
</dbReference>
<organism evidence="1">
    <name type="scientific">Oikopleura dioica</name>
    <name type="common">Tunicate</name>
    <dbReference type="NCBI Taxonomy" id="34765"/>
    <lineage>
        <taxon>Eukaryota</taxon>
        <taxon>Metazoa</taxon>
        <taxon>Chordata</taxon>
        <taxon>Tunicata</taxon>
        <taxon>Appendicularia</taxon>
        <taxon>Copelata</taxon>
        <taxon>Oikopleuridae</taxon>
        <taxon>Oikopleura</taxon>
    </lineage>
</organism>
<evidence type="ECO:0000313" key="1">
    <source>
        <dbReference type="EMBL" id="CBY39863.1"/>
    </source>
</evidence>
<name>E4YWM8_OIKDI</name>
<accession>E4YWM8</accession>